<dbReference type="SUPFAM" id="SSF48403">
    <property type="entry name" value="Ankyrin repeat"/>
    <property type="match status" value="1"/>
</dbReference>
<name>A0ABR2HLW7_9PEZI</name>
<dbReference type="Pfam" id="PF12796">
    <property type="entry name" value="Ank_2"/>
    <property type="match status" value="1"/>
</dbReference>
<feature type="compositionally biased region" description="Basic and acidic residues" evidence="2">
    <location>
        <begin position="400"/>
        <end position="413"/>
    </location>
</feature>
<dbReference type="CDD" id="cd14688">
    <property type="entry name" value="bZIP_YAP"/>
    <property type="match status" value="1"/>
</dbReference>
<evidence type="ECO:0000256" key="1">
    <source>
        <dbReference type="PROSITE-ProRule" id="PRU00023"/>
    </source>
</evidence>
<feature type="compositionally biased region" description="Low complexity" evidence="2">
    <location>
        <begin position="424"/>
        <end position="438"/>
    </location>
</feature>
<feature type="compositionally biased region" description="Polar residues" evidence="2">
    <location>
        <begin position="322"/>
        <end position="335"/>
    </location>
</feature>
<dbReference type="EMBL" id="JAPCWZ010000010">
    <property type="protein sequence ID" value="KAK8848732.1"/>
    <property type="molecule type" value="Genomic_DNA"/>
</dbReference>
<dbReference type="InterPro" id="IPR036770">
    <property type="entry name" value="Ankyrin_rpt-contain_sf"/>
</dbReference>
<feature type="compositionally biased region" description="Basic and acidic residues" evidence="2">
    <location>
        <begin position="55"/>
        <end position="77"/>
    </location>
</feature>
<dbReference type="InterPro" id="IPR002110">
    <property type="entry name" value="Ankyrin_rpt"/>
</dbReference>
<keyword evidence="1" id="KW-0040">ANK repeat</keyword>
<comment type="caution">
    <text evidence="3">The sequence shown here is derived from an EMBL/GenBank/DDBJ whole genome shotgun (WGS) entry which is preliminary data.</text>
</comment>
<feature type="compositionally biased region" description="Basic and acidic residues" evidence="2">
    <location>
        <begin position="27"/>
        <end position="42"/>
    </location>
</feature>
<feature type="compositionally biased region" description="Polar residues" evidence="2">
    <location>
        <begin position="353"/>
        <end position="368"/>
    </location>
</feature>
<evidence type="ECO:0000256" key="2">
    <source>
        <dbReference type="SAM" id="MobiDB-lite"/>
    </source>
</evidence>
<feature type="region of interest" description="Disordered" evidence="2">
    <location>
        <begin position="322"/>
        <end position="440"/>
    </location>
</feature>
<accession>A0ABR2HLW7</accession>
<dbReference type="SMART" id="SM00248">
    <property type="entry name" value="ANK"/>
    <property type="match status" value="2"/>
</dbReference>
<reference evidence="3 4" key="1">
    <citation type="journal article" date="2024" name="IMA Fungus">
        <title>Apiospora arundinis, a panoply of carbohydrate-active enzymes and secondary metabolites.</title>
        <authorList>
            <person name="Sorensen T."/>
            <person name="Petersen C."/>
            <person name="Muurmann A.T."/>
            <person name="Christiansen J.V."/>
            <person name="Brundto M.L."/>
            <person name="Overgaard C.K."/>
            <person name="Boysen A.T."/>
            <person name="Wollenberg R.D."/>
            <person name="Larsen T.O."/>
            <person name="Sorensen J.L."/>
            <person name="Nielsen K.L."/>
            <person name="Sondergaard T.E."/>
        </authorList>
    </citation>
    <scope>NUCLEOTIDE SEQUENCE [LARGE SCALE GENOMIC DNA]</scope>
    <source>
        <strain evidence="3 4">AAU 773</strain>
    </source>
</reference>
<feature type="region of interest" description="Disordered" evidence="2">
    <location>
        <begin position="255"/>
        <end position="287"/>
    </location>
</feature>
<feature type="compositionally biased region" description="Polar residues" evidence="2">
    <location>
        <begin position="270"/>
        <end position="283"/>
    </location>
</feature>
<feature type="compositionally biased region" description="Low complexity" evidence="2">
    <location>
        <begin position="342"/>
        <end position="352"/>
    </location>
</feature>
<gene>
    <name evidence="3" type="ORF">PGQ11_015212</name>
</gene>
<keyword evidence="4" id="KW-1185">Reference proteome</keyword>
<dbReference type="Gene3D" id="1.25.40.20">
    <property type="entry name" value="Ankyrin repeat-containing domain"/>
    <property type="match status" value="1"/>
</dbReference>
<organism evidence="3 4">
    <name type="scientific">Apiospora arundinis</name>
    <dbReference type="NCBI Taxonomy" id="335852"/>
    <lineage>
        <taxon>Eukaryota</taxon>
        <taxon>Fungi</taxon>
        <taxon>Dikarya</taxon>
        <taxon>Ascomycota</taxon>
        <taxon>Pezizomycotina</taxon>
        <taxon>Sordariomycetes</taxon>
        <taxon>Xylariomycetidae</taxon>
        <taxon>Amphisphaeriales</taxon>
        <taxon>Apiosporaceae</taxon>
        <taxon>Apiospora</taxon>
    </lineage>
</organism>
<evidence type="ECO:0000313" key="4">
    <source>
        <dbReference type="Proteomes" id="UP001390339"/>
    </source>
</evidence>
<feature type="region of interest" description="Disordered" evidence="2">
    <location>
        <begin position="27"/>
        <end position="117"/>
    </location>
</feature>
<feature type="compositionally biased region" description="Acidic residues" evidence="2">
    <location>
        <begin position="78"/>
        <end position="95"/>
    </location>
</feature>
<dbReference type="Proteomes" id="UP001390339">
    <property type="component" value="Unassembled WGS sequence"/>
</dbReference>
<proteinExistence type="predicted"/>
<dbReference type="PROSITE" id="PS50297">
    <property type="entry name" value="ANK_REP_REGION"/>
    <property type="match status" value="1"/>
</dbReference>
<sequence length="525" mass="57833">MKGDTKVSAPARATRTQTISYVDLMKPDEDWRNLPDASERRKIQNRLAQRAYRRNMRDRTREVERLKNQLKKLREEKEEGEEAPALAQEEEDDSGSDSRSSTPSEKGDAPTQMDELNPSTIATSEWLGRYFQAWPDNTDPERAVCMDLSPDGDGLAHLGDATCYSDYQLSPDYPQQILAPRPMLPKAQDVLPGHSSLAQPQQHPMQNSRVMNDAMFYPKAAYQMPAWQSHQSQRNLAFEVMSGDPIASEQTKRIALPSPPTSLGQPDMASASQPAQHQRNPSKPTVGRLLNTEHSISANGGKVNETLPGGFPSPISDLSEQVWQRAKLSSPSPSLAHTRPVSRSQQRQQQQQHNAPQSAYTPQVSSPKMTPIAEAPNSRPFRRPSTSSTIRRPPSPEKSPVLEKKQKQQKKSDVGSNRKSRSATPNNNTNNNSNTHTNVGDHHQIATAPAVAAATPPPPPPQTSLLHLAVAGGHIDTLRLLLQRLDPAALNARDEKGYTALECAVMEGRTDLVAVLLEHGAGVLR</sequence>
<protein>
    <submittedName>
        <fullName evidence="3">Protein phosphatase 1 regulatory inhibitor subunit 16B</fullName>
    </submittedName>
</protein>
<evidence type="ECO:0000313" key="3">
    <source>
        <dbReference type="EMBL" id="KAK8848732.1"/>
    </source>
</evidence>
<feature type="repeat" description="ANK" evidence="1">
    <location>
        <begin position="496"/>
        <end position="525"/>
    </location>
</feature>
<feature type="compositionally biased region" description="Low complexity" evidence="2">
    <location>
        <begin position="383"/>
        <end position="392"/>
    </location>
</feature>
<dbReference type="PROSITE" id="PS50088">
    <property type="entry name" value="ANK_REPEAT"/>
    <property type="match status" value="1"/>
</dbReference>